<dbReference type="InterPro" id="IPR000259">
    <property type="entry name" value="Adhesion_dom_fimbrial"/>
</dbReference>
<dbReference type="AlphaFoldDB" id="A0A2V1K0J8"/>
<dbReference type="GO" id="GO:0043709">
    <property type="term" value="P:cell adhesion involved in single-species biofilm formation"/>
    <property type="evidence" value="ECO:0007669"/>
    <property type="project" value="TreeGrafter"/>
</dbReference>
<protein>
    <recommendedName>
        <fullName evidence="5">Fimbrial-type adhesion domain-containing protein</fullName>
    </recommendedName>
</protein>
<dbReference type="GO" id="GO:0009289">
    <property type="term" value="C:pilus"/>
    <property type="evidence" value="ECO:0007669"/>
    <property type="project" value="UniProtKB-SubCell"/>
</dbReference>
<dbReference type="EMBL" id="QETA01000005">
    <property type="protein sequence ID" value="PWF22159.1"/>
    <property type="molecule type" value="Genomic_DNA"/>
</dbReference>
<dbReference type="Gene3D" id="2.60.40.1090">
    <property type="entry name" value="Fimbrial-type adhesion domain"/>
    <property type="match status" value="1"/>
</dbReference>
<reference evidence="7" key="1">
    <citation type="submission" date="2018-05" db="EMBL/GenBank/DDBJ databases">
        <authorList>
            <person name="Li Y."/>
        </authorList>
    </citation>
    <scope>NUCLEOTIDE SEQUENCE [LARGE SCALE GENOMIC DNA]</scope>
    <source>
        <strain evidence="7">3d-2-2</strain>
    </source>
</reference>
<evidence type="ECO:0000259" key="5">
    <source>
        <dbReference type="Pfam" id="PF00419"/>
    </source>
</evidence>
<gene>
    <name evidence="6" type="ORF">DD235_12315</name>
</gene>
<name>A0A2V1K0J8_9BURK</name>
<organism evidence="6 7">
    <name type="scientific">Corticimicrobacter populi</name>
    <dbReference type="NCBI Taxonomy" id="2175229"/>
    <lineage>
        <taxon>Bacteria</taxon>
        <taxon>Pseudomonadati</taxon>
        <taxon>Pseudomonadota</taxon>
        <taxon>Betaproteobacteria</taxon>
        <taxon>Burkholderiales</taxon>
        <taxon>Alcaligenaceae</taxon>
        <taxon>Corticimicrobacter</taxon>
    </lineage>
</organism>
<feature type="domain" description="Fimbrial-type adhesion" evidence="5">
    <location>
        <begin position="236"/>
        <end position="385"/>
    </location>
</feature>
<accession>A0A2V1K0J8</accession>
<evidence type="ECO:0000313" key="6">
    <source>
        <dbReference type="EMBL" id="PWF22159.1"/>
    </source>
</evidence>
<dbReference type="InterPro" id="IPR008966">
    <property type="entry name" value="Adhesion_dom_sf"/>
</dbReference>
<keyword evidence="4" id="KW-0732">Signal</keyword>
<dbReference type="InterPro" id="IPR036937">
    <property type="entry name" value="Adhesion_dom_fimbrial_sf"/>
</dbReference>
<evidence type="ECO:0000256" key="3">
    <source>
        <dbReference type="ARBA" id="ARBA00023263"/>
    </source>
</evidence>
<evidence type="ECO:0000256" key="1">
    <source>
        <dbReference type="ARBA" id="ARBA00004561"/>
    </source>
</evidence>
<evidence type="ECO:0000256" key="2">
    <source>
        <dbReference type="ARBA" id="ARBA00006671"/>
    </source>
</evidence>
<comment type="caution">
    <text evidence="6">The sequence shown here is derived from an EMBL/GenBank/DDBJ whole genome shotgun (WGS) entry which is preliminary data.</text>
</comment>
<feature type="signal peptide" evidence="4">
    <location>
        <begin position="1"/>
        <end position="34"/>
    </location>
</feature>
<sequence length="386" mass="40787">MRLTRVTRIRMVPALVITLLGMASQSVVMNEAYAGPLDSRAVACRLNNQGGKTNKGNTYTAYRSSGYVMPLSVGVTTRPLPSEAQRGQVLFSTTESALPSLYGEAQGQAAPLYYCPPGTTERFDGNGAYIDSAYKLYSTGVPGIGYRVYYYLNGGEEVPAPATFNNSYQTGALVFPMNGSGQSGYLTTRIDFVATGQPIQPGVIRASQVFGQVTVPNAGISIPWQLYKVYMNQDITITVPTCNVTNTAALNMTLPDVSTTQLLSGKAGGISETVLQVSCAATSRLAPSLKITANTQVSGQAATLRNQDVSAGGAKGVGVKLWLYDPPAGGHRQVSFGTEEKGVGLPVGNVPTSQWTYGLGASYQQIDSTVQAGTVRASATLTFTYM</sequence>
<dbReference type="PANTHER" id="PTHR33420">
    <property type="entry name" value="FIMBRIAL SUBUNIT ELFA-RELATED"/>
    <property type="match status" value="1"/>
</dbReference>
<dbReference type="Proteomes" id="UP000245212">
    <property type="component" value="Unassembled WGS sequence"/>
</dbReference>
<proteinExistence type="inferred from homology"/>
<keyword evidence="7" id="KW-1185">Reference proteome</keyword>
<dbReference type="InterPro" id="IPR050263">
    <property type="entry name" value="Bact_Fimbrial_Adh_Pro"/>
</dbReference>
<dbReference type="PANTHER" id="PTHR33420:SF14">
    <property type="entry name" value="TYPE 1 FIMBRIN D-MANNOSE SPECIFIC ADHESIN"/>
    <property type="match status" value="1"/>
</dbReference>
<feature type="chain" id="PRO_5016087078" description="Fimbrial-type adhesion domain-containing protein" evidence="4">
    <location>
        <begin position="35"/>
        <end position="386"/>
    </location>
</feature>
<dbReference type="Gene3D" id="2.60.40.3310">
    <property type="match status" value="1"/>
</dbReference>
<keyword evidence="3" id="KW-0281">Fimbrium</keyword>
<dbReference type="RefSeq" id="WP_109062398.1">
    <property type="nucleotide sequence ID" value="NZ_QETA01000005.1"/>
</dbReference>
<comment type="subcellular location">
    <subcellularLocation>
        <location evidence="1">Fimbrium</location>
    </subcellularLocation>
</comment>
<dbReference type="SUPFAM" id="SSF49401">
    <property type="entry name" value="Bacterial adhesins"/>
    <property type="match status" value="1"/>
</dbReference>
<evidence type="ECO:0000313" key="7">
    <source>
        <dbReference type="Proteomes" id="UP000245212"/>
    </source>
</evidence>
<dbReference type="Pfam" id="PF00419">
    <property type="entry name" value="Fimbrial"/>
    <property type="match status" value="1"/>
</dbReference>
<evidence type="ECO:0000256" key="4">
    <source>
        <dbReference type="SAM" id="SignalP"/>
    </source>
</evidence>
<comment type="similarity">
    <text evidence="2">Belongs to the fimbrial protein family.</text>
</comment>